<protein>
    <submittedName>
        <fullName evidence="1">Uncharacterized protein</fullName>
    </submittedName>
</protein>
<dbReference type="PROSITE" id="PS51257">
    <property type="entry name" value="PROKAR_LIPOPROTEIN"/>
    <property type="match status" value="1"/>
</dbReference>
<keyword evidence="2" id="KW-1185">Reference proteome</keyword>
<accession>A0A917IRI8</accession>
<sequence>MRNLTGLSKAAFVAFTIVTLCFSYSCSKKEDEQEQIIRDNTANVKPESASVLSFQVANLVVKGGFTSLYKGTFGGQPVDIRLSGDTTLSFLVPDVAEGKHVLEFELGRITYTVTKPQVTDPNKLITDMVANLDAQINKLPVTTTEQQDEVNDIKAYKQEVLKLYNSLTAEQKRQTAYFYEANKGVFRQFMSQVYTNLDGPTSLRQSECPRVDFKSFYSCTADNLATSAIALKNSSKEFLKLMALAGISAYLAPASFGLSAISTTLAVGMAGYLLITEIRPAALTFKHSLKAFLGANWIFTKALFSVIRTEFETGLNTDMQLDASFHSIMDNDRDVNSSTNNFISALRSLQLQWDLLTQVFGSTPTYKGSLEQVTLNTNDITISNISNPNVQLVTRSNENVTFKSLSGKEESFSFHIKASKEGFVSEKDITAKVIAITDSTSLYKNACVGTWTVQGFDPNNPTTTYTLELKADGSGSYRVPNNPNTYRVSWYISRSANNEYRLYESGFWHPAYDGLSRTRLTWPVSSFKTFANFDANFVSQIYTKN</sequence>
<dbReference type="RefSeq" id="WP_188950700.1">
    <property type="nucleotide sequence ID" value="NZ_BMIB01000001.1"/>
</dbReference>
<evidence type="ECO:0000313" key="2">
    <source>
        <dbReference type="Proteomes" id="UP000627292"/>
    </source>
</evidence>
<evidence type="ECO:0000313" key="1">
    <source>
        <dbReference type="EMBL" id="GGH60385.1"/>
    </source>
</evidence>
<organism evidence="1 2">
    <name type="scientific">Filimonas zeae</name>
    <dbReference type="NCBI Taxonomy" id="1737353"/>
    <lineage>
        <taxon>Bacteria</taxon>
        <taxon>Pseudomonadati</taxon>
        <taxon>Bacteroidota</taxon>
        <taxon>Chitinophagia</taxon>
        <taxon>Chitinophagales</taxon>
        <taxon>Chitinophagaceae</taxon>
        <taxon>Filimonas</taxon>
    </lineage>
</organism>
<reference evidence="1" key="1">
    <citation type="journal article" date="2014" name="Int. J. Syst. Evol. Microbiol.">
        <title>Complete genome sequence of Corynebacterium casei LMG S-19264T (=DSM 44701T), isolated from a smear-ripened cheese.</title>
        <authorList>
            <consortium name="US DOE Joint Genome Institute (JGI-PGF)"/>
            <person name="Walter F."/>
            <person name="Albersmeier A."/>
            <person name="Kalinowski J."/>
            <person name="Ruckert C."/>
        </authorList>
    </citation>
    <scope>NUCLEOTIDE SEQUENCE</scope>
    <source>
        <strain evidence="1">CGMCC 1.15290</strain>
    </source>
</reference>
<gene>
    <name evidence="1" type="ORF">GCM10011379_08180</name>
</gene>
<dbReference type="EMBL" id="BMIB01000001">
    <property type="protein sequence ID" value="GGH60385.1"/>
    <property type="molecule type" value="Genomic_DNA"/>
</dbReference>
<dbReference type="AlphaFoldDB" id="A0A917IRI8"/>
<proteinExistence type="predicted"/>
<dbReference type="Proteomes" id="UP000627292">
    <property type="component" value="Unassembled WGS sequence"/>
</dbReference>
<name>A0A917IRI8_9BACT</name>
<comment type="caution">
    <text evidence="1">The sequence shown here is derived from an EMBL/GenBank/DDBJ whole genome shotgun (WGS) entry which is preliminary data.</text>
</comment>
<reference evidence="1" key="2">
    <citation type="submission" date="2020-09" db="EMBL/GenBank/DDBJ databases">
        <authorList>
            <person name="Sun Q."/>
            <person name="Zhou Y."/>
        </authorList>
    </citation>
    <scope>NUCLEOTIDE SEQUENCE</scope>
    <source>
        <strain evidence="1">CGMCC 1.15290</strain>
    </source>
</reference>